<dbReference type="InterPro" id="IPR014626">
    <property type="entry name" value="Sig_transdc_resp-reg_put"/>
</dbReference>
<name>A0A286REX8_9BACT</name>
<dbReference type="InterPro" id="IPR052340">
    <property type="entry name" value="RNase_Y/CdgJ"/>
</dbReference>
<feature type="domain" description="Response regulatory" evidence="3">
    <location>
        <begin position="3"/>
        <end position="118"/>
    </location>
</feature>
<dbReference type="PANTHER" id="PTHR33525">
    <property type="match status" value="1"/>
</dbReference>
<evidence type="ECO:0000313" key="6">
    <source>
        <dbReference type="Proteomes" id="UP000215086"/>
    </source>
</evidence>
<accession>A0A286REX8</accession>
<reference evidence="5 6" key="1">
    <citation type="journal article" name="Front. Microbiol.">
        <title>Sugar Metabolism of the First Thermophilic Planctomycete Thermogutta terrifontis: Comparative Genomic and Transcriptomic Approaches.</title>
        <authorList>
            <person name="Elcheninov A.G."/>
            <person name="Menzel P."/>
            <person name="Gudbergsdottir S.R."/>
            <person name="Slesarev A.I."/>
            <person name="Kadnikov V.V."/>
            <person name="Krogh A."/>
            <person name="Bonch-Osmolovskaya E.A."/>
            <person name="Peng X."/>
            <person name="Kublanov I.V."/>
        </authorList>
    </citation>
    <scope>NUCLEOTIDE SEQUENCE [LARGE SCALE GENOMIC DNA]</scope>
    <source>
        <strain evidence="5 6">R1</strain>
    </source>
</reference>
<dbReference type="SUPFAM" id="SSF109604">
    <property type="entry name" value="HD-domain/PDEase-like"/>
    <property type="match status" value="1"/>
</dbReference>
<dbReference type="SMART" id="SM00448">
    <property type="entry name" value="REC"/>
    <property type="match status" value="1"/>
</dbReference>
<evidence type="ECO:0000313" key="5">
    <source>
        <dbReference type="EMBL" id="ASV74515.1"/>
    </source>
</evidence>
<dbReference type="Pfam" id="PF00072">
    <property type="entry name" value="Response_reg"/>
    <property type="match status" value="1"/>
</dbReference>
<protein>
    <submittedName>
        <fullName evidence="5">Putative two-component response regulator</fullName>
    </submittedName>
</protein>
<proteinExistence type="predicted"/>
<evidence type="ECO:0000256" key="2">
    <source>
        <dbReference type="SAM" id="MobiDB-lite"/>
    </source>
</evidence>
<feature type="compositionally biased region" description="Basic and acidic residues" evidence="2">
    <location>
        <begin position="399"/>
        <end position="408"/>
    </location>
</feature>
<dbReference type="Gene3D" id="3.40.50.2300">
    <property type="match status" value="1"/>
</dbReference>
<dbReference type="RefSeq" id="WP_095414811.1">
    <property type="nucleotide sequence ID" value="NZ_CP018477.1"/>
</dbReference>
<dbReference type="EMBL" id="CP018477">
    <property type="protein sequence ID" value="ASV74515.1"/>
    <property type="molecule type" value="Genomic_DNA"/>
</dbReference>
<dbReference type="Pfam" id="PF08668">
    <property type="entry name" value="HDOD"/>
    <property type="match status" value="1"/>
</dbReference>
<keyword evidence="1" id="KW-0597">Phosphoprotein</keyword>
<dbReference type="InterPro" id="IPR013976">
    <property type="entry name" value="HDOD"/>
</dbReference>
<dbReference type="InterPro" id="IPR011006">
    <property type="entry name" value="CheY-like_superfamily"/>
</dbReference>
<dbReference type="PIRSF" id="PIRSF036883">
    <property type="entry name" value="RR_HD-GYP_mod"/>
    <property type="match status" value="1"/>
</dbReference>
<dbReference type="PANTHER" id="PTHR33525:SF3">
    <property type="entry name" value="RIBONUCLEASE Y"/>
    <property type="match status" value="1"/>
</dbReference>
<organism evidence="5 6">
    <name type="scientific">Thermogutta terrifontis</name>
    <dbReference type="NCBI Taxonomy" id="1331910"/>
    <lineage>
        <taxon>Bacteria</taxon>
        <taxon>Pseudomonadati</taxon>
        <taxon>Planctomycetota</taxon>
        <taxon>Planctomycetia</taxon>
        <taxon>Pirellulales</taxon>
        <taxon>Thermoguttaceae</taxon>
        <taxon>Thermogutta</taxon>
    </lineage>
</organism>
<evidence type="ECO:0000256" key="1">
    <source>
        <dbReference type="PROSITE-ProRule" id="PRU00169"/>
    </source>
</evidence>
<dbReference type="AlphaFoldDB" id="A0A286REX8"/>
<gene>
    <name evidence="5" type="ORF">THTE_1913</name>
</gene>
<dbReference type="Proteomes" id="UP000215086">
    <property type="component" value="Chromosome"/>
</dbReference>
<dbReference type="Gene3D" id="1.10.3210.10">
    <property type="entry name" value="Hypothetical protein af1432"/>
    <property type="match status" value="1"/>
</dbReference>
<evidence type="ECO:0000259" key="3">
    <source>
        <dbReference type="PROSITE" id="PS50110"/>
    </source>
</evidence>
<evidence type="ECO:0000259" key="4">
    <source>
        <dbReference type="PROSITE" id="PS51833"/>
    </source>
</evidence>
<dbReference type="SUPFAM" id="SSF52172">
    <property type="entry name" value="CheY-like"/>
    <property type="match status" value="1"/>
</dbReference>
<dbReference type="PROSITE" id="PS50110">
    <property type="entry name" value="RESPONSE_REGULATORY"/>
    <property type="match status" value="1"/>
</dbReference>
<feature type="region of interest" description="Disordered" evidence="2">
    <location>
        <begin position="399"/>
        <end position="420"/>
    </location>
</feature>
<sequence>MKRIIFVDDDTRVLEGLRRLMRGFRSQWQMEFFDNPLKALEQIEKQPPDVVVSDIRMPVMDGAELLTQVQERAPATIRIALSGQCDRAAVMRAIRPTHQFLAKPCEPETLRKTLTRLSELRDRVINEEVRAEISRIAALPVVPEALTQLRRVLTQDDVSIRTVAKLMASDVGMCAKVMQLVSSNFFGTQRSACLPEEAVRVLGMDVIRPLVLSQDLFTPIPLEEDLSHLGRFYNRLCCTVARAAQRIAQMENAGEPFCTYSYLGGLFAKVGVVIYAALDITKYHQIFRLAVEGHGSLRQLETQVYGVARTQAGAYLFALWGLPEPVVDAVMYADRPSASPVGGFTPTTAVHVAEVLVQRLVGSIGGGQPFLNQDYLRTIGLEDRLKSWEKEVEQVVEETFRDEEREGNVSEPVLQETATE</sequence>
<dbReference type="KEGG" id="ttf:THTE_1913"/>
<dbReference type="OrthoDB" id="9788446at2"/>
<keyword evidence="6" id="KW-1185">Reference proteome</keyword>
<dbReference type="PROSITE" id="PS51833">
    <property type="entry name" value="HDOD"/>
    <property type="match status" value="1"/>
</dbReference>
<dbReference type="InterPro" id="IPR001789">
    <property type="entry name" value="Sig_transdc_resp-reg_receiver"/>
</dbReference>
<dbReference type="GO" id="GO:0000160">
    <property type="term" value="P:phosphorelay signal transduction system"/>
    <property type="evidence" value="ECO:0007669"/>
    <property type="project" value="InterPro"/>
</dbReference>
<feature type="domain" description="HDOD" evidence="4">
    <location>
        <begin position="139"/>
        <end position="336"/>
    </location>
</feature>
<feature type="modified residue" description="4-aspartylphosphate" evidence="1">
    <location>
        <position position="54"/>
    </location>
</feature>